<proteinExistence type="predicted"/>
<dbReference type="EMBL" id="CAJVPW010027559">
    <property type="protein sequence ID" value="CAG8715918.1"/>
    <property type="molecule type" value="Genomic_DNA"/>
</dbReference>
<sequence length="59" mass="6800">AQNTNIKKTSSQEQITDMKETSLQKQVTEENSLMYNINIRTNTLLTEISLKKILTTQEI</sequence>
<reference evidence="1" key="1">
    <citation type="submission" date="2021-06" db="EMBL/GenBank/DDBJ databases">
        <authorList>
            <person name="Kallberg Y."/>
            <person name="Tangrot J."/>
            <person name="Rosling A."/>
        </authorList>
    </citation>
    <scope>NUCLEOTIDE SEQUENCE</scope>
    <source>
        <strain evidence="1">28 12/20/2015</strain>
    </source>
</reference>
<accession>A0ACA9PP15</accession>
<name>A0ACA9PP15_9GLOM</name>
<evidence type="ECO:0000313" key="1">
    <source>
        <dbReference type="EMBL" id="CAG8715918.1"/>
    </source>
</evidence>
<dbReference type="Proteomes" id="UP000789366">
    <property type="component" value="Unassembled WGS sequence"/>
</dbReference>
<feature type="non-terminal residue" evidence="1">
    <location>
        <position position="1"/>
    </location>
</feature>
<comment type="caution">
    <text evidence="1">The sequence shown here is derived from an EMBL/GenBank/DDBJ whole genome shotgun (WGS) entry which is preliminary data.</text>
</comment>
<protein>
    <submittedName>
        <fullName evidence="1">6743_t:CDS:1</fullName>
    </submittedName>
</protein>
<evidence type="ECO:0000313" key="2">
    <source>
        <dbReference type="Proteomes" id="UP000789366"/>
    </source>
</evidence>
<gene>
    <name evidence="1" type="ORF">SPELUC_LOCUS12116</name>
</gene>
<feature type="non-terminal residue" evidence="1">
    <location>
        <position position="59"/>
    </location>
</feature>
<organism evidence="1 2">
    <name type="scientific">Cetraspora pellucida</name>
    <dbReference type="NCBI Taxonomy" id="1433469"/>
    <lineage>
        <taxon>Eukaryota</taxon>
        <taxon>Fungi</taxon>
        <taxon>Fungi incertae sedis</taxon>
        <taxon>Mucoromycota</taxon>
        <taxon>Glomeromycotina</taxon>
        <taxon>Glomeromycetes</taxon>
        <taxon>Diversisporales</taxon>
        <taxon>Gigasporaceae</taxon>
        <taxon>Cetraspora</taxon>
    </lineage>
</organism>
<keyword evidence="2" id="KW-1185">Reference proteome</keyword>